<keyword evidence="5 7" id="KW-1133">Transmembrane helix</keyword>
<protein>
    <submittedName>
        <fullName evidence="9">Sugar transferase</fullName>
    </submittedName>
</protein>
<evidence type="ECO:0000256" key="7">
    <source>
        <dbReference type="SAM" id="Phobius"/>
    </source>
</evidence>
<evidence type="ECO:0000256" key="6">
    <source>
        <dbReference type="ARBA" id="ARBA00023136"/>
    </source>
</evidence>
<dbReference type="Gene3D" id="3.40.50.720">
    <property type="entry name" value="NAD(P)-binding Rossmann-like Domain"/>
    <property type="match status" value="1"/>
</dbReference>
<feature type="domain" description="Bacterial sugar transferase" evidence="8">
    <location>
        <begin position="147"/>
        <end position="327"/>
    </location>
</feature>
<dbReference type="GO" id="GO:0016020">
    <property type="term" value="C:membrane"/>
    <property type="evidence" value="ECO:0007669"/>
    <property type="project" value="UniProtKB-SubCell"/>
</dbReference>
<accession>A0A523UU61</accession>
<keyword evidence="4 7" id="KW-0812">Transmembrane</keyword>
<keyword evidence="3 9" id="KW-0808">Transferase</keyword>
<dbReference type="Proteomes" id="UP000320679">
    <property type="component" value="Unassembled WGS sequence"/>
</dbReference>
<dbReference type="AlphaFoldDB" id="A0A523UU61"/>
<evidence type="ECO:0000256" key="1">
    <source>
        <dbReference type="ARBA" id="ARBA00004141"/>
    </source>
</evidence>
<reference evidence="9 10" key="1">
    <citation type="submission" date="2019-03" db="EMBL/GenBank/DDBJ databases">
        <title>Metabolic potential of uncultured bacteria and archaea associated with petroleum seepage in deep-sea sediments.</title>
        <authorList>
            <person name="Dong X."/>
            <person name="Hubert C."/>
        </authorList>
    </citation>
    <scope>NUCLEOTIDE SEQUENCE [LARGE SCALE GENOMIC DNA]</scope>
    <source>
        <strain evidence="9">E29_bin78</strain>
    </source>
</reference>
<evidence type="ECO:0000313" key="9">
    <source>
        <dbReference type="EMBL" id="TET46066.1"/>
    </source>
</evidence>
<proteinExistence type="inferred from homology"/>
<name>A0A523UU61_UNCAE</name>
<dbReference type="PANTHER" id="PTHR30576">
    <property type="entry name" value="COLANIC BIOSYNTHESIS UDP-GLUCOSE LIPID CARRIER TRANSFERASE"/>
    <property type="match status" value="1"/>
</dbReference>
<gene>
    <name evidence="9" type="ORF">E3J59_03385</name>
</gene>
<dbReference type="GO" id="GO:0016780">
    <property type="term" value="F:phosphotransferase activity, for other substituted phosphate groups"/>
    <property type="evidence" value="ECO:0007669"/>
    <property type="project" value="TreeGrafter"/>
</dbReference>
<evidence type="ECO:0000256" key="2">
    <source>
        <dbReference type="ARBA" id="ARBA00006464"/>
    </source>
</evidence>
<keyword evidence="6 7" id="KW-0472">Membrane</keyword>
<dbReference type="InterPro" id="IPR017475">
    <property type="entry name" value="EPS_sugar_tfrase"/>
</dbReference>
<dbReference type="NCBIfam" id="TIGR03025">
    <property type="entry name" value="EPS_sugtrans"/>
    <property type="match status" value="1"/>
</dbReference>
<organism evidence="9 10">
    <name type="scientific">Aerophobetes bacterium</name>
    <dbReference type="NCBI Taxonomy" id="2030807"/>
    <lineage>
        <taxon>Bacteria</taxon>
        <taxon>Candidatus Aerophobota</taxon>
    </lineage>
</organism>
<sequence>NILLISTWHAYLFHQRQKKLSPKRFLVLGGSPKGEEIAREIKNQSFPRSKVVGLLDDDKSEGSLDSPHLRRAIRQKKASDVVIVDPDISRRRILDMVFAAEAEDVTVWLVPGLYEVMMGRTELTHLGDIPLVKLRSEPLREREKVTKRLVDLVFSILVLIFSAPLMLLLPLIIKLESKGPIFYRQKRVGLKGKIYEVYKFRSMLENAEAETGPIMATQNDERVTRVGSLLRRSHLDELPQFLNILKGEMSLVGPRPERPAFVKDFNREIRGYSRRFAVKPGITGLAQLYGTYETSAEKKLKYDLAYINNWSLGLDLKILFLSLEIILRGRT</sequence>
<comment type="caution">
    <text evidence="9">The sequence shown here is derived from an EMBL/GenBank/DDBJ whole genome shotgun (WGS) entry which is preliminary data.</text>
</comment>
<evidence type="ECO:0000259" key="8">
    <source>
        <dbReference type="Pfam" id="PF02397"/>
    </source>
</evidence>
<dbReference type="PANTHER" id="PTHR30576:SF0">
    <property type="entry name" value="UNDECAPRENYL-PHOSPHATE N-ACETYLGALACTOSAMINYL 1-PHOSPHATE TRANSFERASE-RELATED"/>
    <property type="match status" value="1"/>
</dbReference>
<feature type="transmembrane region" description="Helical" evidence="7">
    <location>
        <begin position="149"/>
        <end position="173"/>
    </location>
</feature>
<evidence type="ECO:0000256" key="3">
    <source>
        <dbReference type="ARBA" id="ARBA00022679"/>
    </source>
</evidence>
<feature type="non-terminal residue" evidence="9">
    <location>
        <position position="1"/>
    </location>
</feature>
<dbReference type="InterPro" id="IPR003362">
    <property type="entry name" value="Bact_transf"/>
</dbReference>
<comment type="subcellular location">
    <subcellularLocation>
        <location evidence="1">Membrane</location>
        <topology evidence="1">Multi-pass membrane protein</topology>
    </subcellularLocation>
</comment>
<evidence type="ECO:0000313" key="10">
    <source>
        <dbReference type="Proteomes" id="UP000320679"/>
    </source>
</evidence>
<dbReference type="EMBL" id="SOJK01000145">
    <property type="protein sequence ID" value="TET46066.1"/>
    <property type="molecule type" value="Genomic_DNA"/>
</dbReference>
<evidence type="ECO:0000256" key="5">
    <source>
        <dbReference type="ARBA" id="ARBA00022989"/>
    </source>
</evidence>
<comment type="similarity">
    <text evidence="2">Belongs to the bacterial sugar transferase family.</text>
</comment>
<dbReference type="Pfam" id="PF02397">
    <property type="entry name" value="Bac_transf"/>
    <property type="match status" value="1"/>
</dbReference>
<evidence type="ECO:0000256" key="4">
    <source>
        <dbReference type="ARBA" id="ARBA00022692"/>
    </source>
</evidence>